<accession>A0A1G2HF76</accession>
<protein>
    <recommendedName>
        <fullName evidence="3">SsrA-binding protein</fullName>
    </recommendedName>
    <alternativeName>
        <fullName evidence="3">Small protein B</fullName>
    </alternativeName>
</protein>
<gene>
    <name evidence="3" type="primary">smpB</name>
    <name evidence="5" type="ORF">A2919_00845</name>
</gene>
<dbReference type="Proteomes" id="UP000178835">
    <property type="component" value="Unassembled WGS sequence"/>
</dbReference>
<dbReference type="HAMAP" id="MF_00023">
    <property type="entry name" value="SmpB"/>
    <property type="match status" value="1"/>
</dbReference>
<evidence type="ECO:0000313" key="6">
    <source>
        <dbReference type="Proteomes" id="UP000178835"/>
    </source>
</evidence>
<dbReference type="CDD" id="cd09294">
    <property type="entry name" value="SmpB"/>
    <property type="match status" value="1"/>
</dbReference>
<dbReference type="Gene3D" id="2.40.280.10">
    <property type="match status" value="1"/>
</dbReference>
<evidence type="ECO:0000256" key="4">
    <source>
        <dbReference type="SAM" id="MobiDB-lite"/>
    </source>
</evidence>
<comment type="caution">
    <text evidence="5">The sequence shown here is derived from an EMBL/GenBank/DDBJ whole genome shotgun (WGS) entry which is preliminary data.</text>
</comment>
<dbReference type="GO" id="GO:0070929">
    <property type="term" value="P:trans-translation"/>
    <property type="evidence" value="ECO:0007669"/>
    <property type="project" value="UniProtKB-UniRule"/>
</dbReference>
<dbReference type="NCBIfam" id="NF003843">
    <property type="entry name" value="PRK05422.1"/>
    <property type="match status" value="1"/>
</dbReference>
<evidence type="ECO:0000256" key="1">
    <source>
        <dbReference type="ARBA" id="ARBA00022490"/>
    </source>
</evidence>
<sequence>MTEHVYAKNKKAFFDYEIIEAYEAGIKLKGYEVKSVKKGLADLHGSFAIIRGGEAYLTNMSIPPYQKANIPESYDEQRPKQLLLHKKQIQELEERLKQGGLTLIPLKLYNKKGLIKVELGIARGKRKYDKRETIKKREDERKIRRSLKR</sequence>
<dbReference type="AlphaFoldDB" id="A0A1G2HF76"/>
<dbReference type="InterPro" id="IPR000037">
    <property type="entry name" value="SsrA-bd_prot"/>
</dbReference>
<dbReference type="InterPro" id="IPR023620">
    <property type="entry name" value="SmpB"/>
</dbReference>
<dbReference type="SUPFAM" id="SSF74982">
    <property type="entry name" value="Small protein B (SmpB)"/>
    <property type="match status" value="1"/>
</dbReference>
<organism evidence="5 6">
    <name type="scientific">Candidatus Spechtbacteria bacterium RIFCSPLOWO2_01_FULL_43_12</name>
    <dbReference type="NCBI Taxonomy" id="1802162"/>
    <lineage>
        <taxon>Bacteria</taxon>
        <taxon>Candidatus Spechtiibacteriota</taxon>
    </lineage>
</organism>
<feature type="compositionally biased region" description="Basic and acidic residues" evidence="4">
    <location>
        <begin position="129"/>
        <end position="142"/>
    </location>
</feature>
<comment type="function">
    <text evidence="3">Required for rescue of stalled ribosomes mediated by trans-translation. Binds to transfer-messenger RNA (tmRNA), required for stable association of tmRNA with ribosomes. tmRNA and SmpB together mimic tRNA shape, replacing the anticodon stem-loop with SmpB. tmRNA is encoded by the ssrA gene; the 2 termini fold to resemble tRNA(Ala) and it encodes a 'tag peptide', a short internal open reading frame. During trans-translation Ala-aminoacylated tmRNA acts like a tRNA, entering the A-site of stalled ribosomes, displacing the stalled mRNA. The ribosome then switches to translate the ORF on the tmRNA; the nascent peptide is terminated with the 'tag peptide' encoded by the tmRNA and targeted for degradation. The ribosome is freed to recommence translation, which seems to be the essential function of trans-translation.</text>
</comment>
<dbReference type="GO" id="GO:0003723">
    <property type="term" value="F:RNA binding"/>
    <property type="evidence" value="ECO:0007669"/>
    <property type="project" value="UniProtKB-UniRule"/>
</dbReference>
<dbReference type="InterPro" id="IPR020081">
    <property type="entry name" value="SsrA-bd_prot_CS"/>
</dbReference>
<keyword evidence="1 3" id="KW-0963">Cytoplasm</keyword>
<dbReference type="PANTHER" id="PTHR30308:SF2">
    <property type="entry name" value="SSRA-BINDING PROTEIN"/>
    <property type="match status" value="1"/>
</dbReference>
<feature type="region of interest" description="Disordered" evidence="4">
    <location>
        <begin position="129"/>
        <end position="149"/>
    </location>
</feature>
<evidence type="ECO:0000313" key="5">
    <source>
        <dbReference type="EMBL" id="OGZ61029.1"/>
    </source>
</evidence>
<proteinExistence type="inferred from homology"/>
<dbReference type="NCBIfam" id="TIGR00086">
    <property type="entry name" value="smpB"/>
    <property type="match status" value="1"/>
</dbReference>
<dbReference type="PROSITE" id="PS01317">
    <property type="entry name" value="SSRP"/>
    <property type="match status" value="1"/>
</dbReference>
<evidence type="ECO:0000256" key="3">
    <source>
        <dbReference type="HAMAP-Rule" id="MF_00023"/>
    </source>
</evidence>
<evidence type="ECO:0000256" key="2">
    <source>
        <dbReference type="ARBA" id="ARBA00022884"/>
    </source>
</evidence>
<comment type="subcellular location">
    <subcellularLocation>
        <location evidence="3">Cytoplasm</location>
    </subcellularLocation>
    <text evidence="3">The tmRNA-SmpB complex associates with stalled 70S ribosomes.</text>
</comment>
<dbReference type="EMBL" id="MHOH01000009">
    <property type="protein sequence ID" value="OGZ61029.1"/>
    <property type="molecule type" value="Genomic_DNA"/>
</dbReference>
<dbReference type="GO" id="GO:0070930">
    <property type="term" value="P:trans-translation-dependent protein tagging"/>
    <property type="evidence" value="ECO:0007669"/>
    <property type="project" value="TreeGrafter"/>
</dbReference>
<dbReference type="GO" id="GO:0005829">
    <property type="term" value="C:cytosol"/>
    <property type="evidence" value="ECO:0007669"/>
    <property type="project" value="TreeGrafter"/>
</dbReference>
<dbReference type="PANTHER" id="PTHR30308">
    <property type="entry name" value="TMRNA-BINDING COMPONENT OF TRANS-TRANSLATION TAGGING COMPLEX"/>
    <property type="match status" value="1"/>
</dbReference>
<reference evidence="5 6" key="1">
    <citation type="journal article" date="2016" name="Nat. Commun.">
        <title>Thousands of microbial genomes shed light on interconnected biogeochemical processes in an aquifer system.</title>
        <authorList>
            <person name="Anantharaman K."/>
            <person name="Brown C.T."/>
            <person name="Hug L.A."/>
            <person name="Sharon I."/>
            <person name="Castelle C.J."/>
            <person name="Probst A.J."/>
            <person name="Thomas B.C."/>
            <person name="Singh A."/>
            <person name="Wilkins M.J."/>
            <person name="Karaoz U."/>
            <person name="Brodie E.L."/>
            <person name="Williams K.H."/>
            <person name="Hubbard S.S."/>
            <person name="Banfield J.F."/>
        </authorList>
    </citation>
    <scope>NUCLEOTIDE SEQUENCE [LARGE SCALE GENOMIC DNA]</scope>
</reference>
<dbReference type="Pfam" id="PF01668">
    <property type="entry name" value="SmpB"/>
    <property type="match status" value="1"/>
</dbReference>
<name>A0A1G2HF76_9BACT</name>
<comment type="similarity">
    <text evidence="3">Belongs to the SmpB family.</text>
</comment>
<keyword evidence="2 3" id="KW-0694">RNA-binding</keyword>